<accession>A0A229SVI6</accession>
<feature type="region of interest" description="Disordered" evidence="3">
    <location>
        <begin position="659"/>
        <end position="681"/>
    </location>
</feature>
<evidence type="ECO:0000313" key="5">
    <source>
        <dbReference type="EMBL" id="OXM62803.1"/>
    </source>
</evidence>
<dbReference type="InterPro" id="IPR006162">
    <property type="entry name" value="Ppantetheine_attach_site"/>
</dbReference>
<dbReference type="GO" id="GO:0043041">
    <property type="term" value="P:amino acid activation for nonribosomal peptide biosynthetic process"/>
    <property type="evidence" value="ECO:0007669"/>
    <property type="project" value="TreeGrafter"/>
</dbReference>
<dbReference type="PROSITE" id="PS00455">
    <property type="entry name" value="AMP_BINDING"/>
    <property type="match status" value="1"/>
</dbReference>
<dbReference type="InterPro" id="IPR036736">
    <property type="entry name" value="ACP-like_sf"/>
</dbReference>
<dbReference type="SUPFAM" id="SSF56801">
    <property type="entry name" value="Acetyl-CoA synthetase-like"/>
    <property type="match status" value="1"/>
</dbReference>
<dbReference type="PROSITE" id="PS00012">
    <property type="entry name" value="PHOSPHOPANTETHEINE"/>
    <property type="match status" value="1"/>
</dbReference>
<dbReference type="Pfam" id="PF00501">
    <property type="entry name" value="AMP-binding"/>
    <property type="match status" value="1"/>
</dbReference>
<keyword evidence="1" id="KW-0596">Phosphopantetheine</keyword>
<keyword evidence="6" id="KW-1185">Reference proteome</keyword>
<protein>
    <recommendedName>
        <fullName evidence="4">Carrier domain-containing protein</fullName>
    </recommendedName>
</protein>
<organism evidence="5 6">
    <name type="scientific">Amycolatopsis vastitatis</name>
    <dbReference type="NCBI Taxonomy" id="1905142"/>
    <lineage>
        <taxon>Bacteria</taxon>
        <taxon>Bacillati</taxon>
        <taxon>Actinomycetota</taxon>
        <taxon>Actinomycetes</taxon>
        <taxon>Pseudonocardiales</taxon>
        <taxon>Pseudonocardiaceae</taxon>
        <taxon>Amycolatopsis</taxon>
    </lineage>
</organism>
<comment type="caution">
    <text evidence="5">The sequence shown here is derived from an EMBL/GenBank/DDBJ whole genome shotgun (WGS) entry which is preliminary data.</text>
</comment>
<name>A0A229SVI6_9PSEU</name>
<reference evidence="6" key="1">
    <citation type="submission" date="2017-07" db="EMBL/GenBank/DDBJ databases">
        <title>Comparative genome mining reveals phylogenetic distribution patterns of secondary metabolites in Amycolatopsis.</title>
        <authorList>
            <person name="Adamek M."/>
            <person name="Alanjary M."/>
            <person name="Sales-Ortells H."/>
            <person name="Goodfellow M."/>
            <person name="Bull A.T."/>
            <person name="Kalinowski J."/>
            <person name="Ziemert N."/>
        </authorList>
    </citation>
    <scope>NUCLEOTIDE SEQUENCE [LARGE SCALE GENOMIC DNA]</scope>
    <source>
        <strain evidence="6">H5</strain>
    </source>
</reference>
<dbReference type="GO" id="GO:0044550">
    <property type="term" value="P:secondary metabolite biosynthetic process"/>
    <property type="evidence" value="ECO:0007669"/>
    <property type="project" value="TreeGrafter"/>
</dbReference>
<feature type="compositionally biased region" description="Basic residues" evidence="3">
    <location>
        <begin position="1"/>
        <end position="13"/>
    </location>
</feature>
<dbReference type="EMBL" id="NMUL01000039">
    <property type="protein sequence ID" value="OXM62803.1"/>
    <property type="molecule type" value="Genomic_DNA"/>
</dbReference>
<dbReference type="AlphaFoldDB" id="A0A229SVI6"/>
<dbReference type="Gene3D" id="1.10.1200.10">
    <property type="entry name" value="ACP-like"/>
    <property type="match status" value="1"/>
</dbReference>
<dbReference type="PROSITE" id="PS50075">
    <property type="entry name" value="CARRIER"/>
    <property type="match status" value="1"/>
</dbReference>
<dbReference type="InterPro" id="IPR020845">
    <property type="entry name" value="AMP-binding_CS"/>
</dbReference>
<dbReference type="Gene3D" id="2.30.38.10">
    <property type="entry name" value="Luciferase, Domain 3"/>
    <property type="match status" value="1"/>
</dbReference>
<dbReference type="FunFam" id="3.30.300.30:FF:000010">
    <property type="entry name" value="Enterobactin synthetase component F"/>
    <property type="match status" value="1"/>
</dbReference>
<dbReference type="Proteomes" id="UP000215199">
    <property type="component" value="Unassembled WGS sequence"/>
</dbReference>
<evidence type="ECO:0000256" key="2">
    <source>
        <dbReference type="ARBA" id="ARBA00022553"/>
    </source>
</evidence>
<dbReference type="InterPro" id="IPR010071">
    <property type="entry name" value="AA_adenyl_dom"/>
</dbReference>
<evidence type="ECO:0000259" key="4">
    <source>
        <dbReference type="PROSITE" id="PS50075"/>
    </source>
</evidence>
<sequence>MTNRRGRDRRRNRVAAPKLGPQDARRCPRPRPPRGQDELVLTDAGVFGRRRADFGEKTAGATVQPLDGVDGASDRLGRWAEGLSFQSSSMPSPEMMHRSIAASWIAAGGSGPHRRSRDSIVIGQATSQATSSGRGCRCPRASCRACVLERRPGRWNRGRSGAALRPHGHSRRLNRLMSTIHEALRARTNRTPGAIAVACGDHELSYAELDAAADRLAARLLRFERTGPVGVLHRRSVYHVVALLAVLKMGEAYVPIDPRLSPAARAEFLRDAGVRILLSDGAPSDADAALGLPIVDARADEAGGVPVDVGRVPPDALAYLMRTSGSSGRPKVIGISHRNVVDLAADPCFGAEEKLRVLLHSAEAFDASVFELWVTLLNGGQVVLWPEPELDIATLSRLVTGLQLTRIWLTAGVFAAVAAEHPKALRGLREVWTGGDVVPVDAVRRVQAAGPGISVVNGYGPTETTVFATSHAVDDPVGFTSDVPIGRPLLGVRAYVLDDNLWPVPQGQIGELYIGGAGVARGYEGQPAMTAERFVADPFNGEGSRMYRSGDLVRVGADAVLHFAGRADDQVKIRGFRVEPGEVEAALLRFPDVARAAVTVRESGTGQRTLAAYVVPAEGCAPEPAELRARLGAHLPDYLVPETVLPMVSFPVTANGKLDRRALPDPPVPGRARGSGTTPGTRREELFAGLVISVLGIAEAPVDQGFFELGGDSISALRLVARAAGAGWGITLRDVFAWGTISELAKAARPVRPLETTAVPELEPVPLDDDELAMVQSELGSDA</sequence>
<dbReference type="Gene3D" id="3.30.300.30">
    <property type="match status" value="1"/>
</dbReference>
<dbReference type="InterPro" id="IPR009081">
    <property type="entry name" value="PP-bd_ACP"/>
</dbReference>
<evidence type="ECO:0000256" key="1">
    <source>
        <dbReference type="ARBA" id="ARBA00022450"/>
    </source>
</evidence>
<dbReference type="Gene3D" id="3.40.50.980">
    <property type="match status" value="2"/>
</dbReference>
<dbReference type="InterPro" id="IPR025110">
    <property type="entry name" value="AMP-bd_C"/>
</dbReference>
<dbReference type="InterPro" id="IPR045851">
    <property type="entry name" value="AMP-bd_C_sf"/>
</dbReference>
<evidence type="ECO:0000313" key="6">
    <source>
        <dbReference type="Proteomes" id="UP000215199"/>
    </source>
</evidence>
<evidence type="ECO:0000256" key="3">
    <source>
        <dbReference type="SAM" id="MobiDB-lite"/>
    </source>
</evidence>
<gene>
    <name evidence="5" type="ORF">CF165_34100</name>
</gene>
<feature type="region of interest" description="Disordered" evidence="3">
    <location>
        <begin position="1"/>
        <end position="37"/>
    </location>
</feature>
<dbReference type="SUPFAM" id="SSF47336">
    <property type="entry name" value="ACP-like"/>
    <property type="match status" value="1"/>
</dbReference>
<dbReference type="InterPro" id="IPR000873">
    <property type="entry name" value="AMP-dep_synth/lig_dom"/>
</dbReference>
<feature type="domain" description="Carrier" evidence="4">
    <location>
        <begin position="678"/>
        <end position="752"/>
    </location>
</feature>
<dbReference type="Pfam" id="PF13193">
    <property type="entry name" value="AMP-binding_C"/>
    <property type="match status" value="1"/>
</dbReference>
<proteinExistence type="predicted"/>
<dbReference type="NCBIfam" id="TIGR01733">
    <property type="entry name" value="AA-adenyl-dom"/>
    <property type="match status" value="1"/>
</dbReference>
<dbReference type="GO" id="GO:0005737">
    <property type="term" value="C:cytoplasm"/>
    <property type="evidence" value="ECO:0007669"/>
    <property type="project" value="TreeGrafter"/>
</dbReference>
<keyword evidence="2" id="KW-0597">Phosphoprotein</keyword>
<dbReference type="PANTHER" id="PTHR45527">
    <property type="entry name" value="NONRIBOSOMAL PEPTIDE SYNTHETASE"/>
    <property type="match status" value="1"/>
</dbReference>
<dbReference type="Pfam" id="PF00550">
    <property type="entry name" value="PP-binding"/>
    <property type="match status" value="1"/>
</dbReference>
<dbReference type="CDD" id="cd12117">
    <property type="entry name" value="A_NRPS_Srf_like"/>
    <property type="match status" value="1"/>
</dbReference>
<dbReference type="PANTHER" id="PTHR45527:SF1">
    <property type="entry name" value="FATTY ACID SYNTHASE"/>
    <property type="match status" value="1"/>
</dbReference>
<dbReference type="GO" id="GO:0031177">
    <property type="term" value="F:phosphopantetheine binding"/>
    <property type="evidence" value="ECO:0007669"/>
    <property type="project" value="TreeGrafter"/>
</dbReference>